<gene>
    <name evidence="1" type="ORF">MENT_LOCUS24209</name>
</gene>
<dbReference type="Proteomes" id="UP000580250">
    <property type="component" value="Unassembled WGS sequence"/>
</dbReference>
<accession>A0A6V7VCB7</accession>
<dbReference type="GO" id="GO:0031012">
    <property type="term" value="C:extracellular matrix"/>
    <property type="evidence" value="ECO:0007669"/>
    <property type="project" value="TreeGrafter"/>
</dbReference>
<dbReference type="PANTHER" id="PTHR33395">
    <property type="entry name" value="TRANSCRIPTASE, PUTATIVE-RELATED-RELATED"/>
    <property type="match status" value="1"/>
</dbReference>
<dbReference type="EMBL" id="CAJEWN010000203">
    <property type="protein sequence ID" value="CAD2172646.1"/>
    <property type="molecule type" value="Genomic_DNA"/>
</dbReference>
<sequence>MSRNNLTQHVKDNTRENSMIDLILSRPSELISQVKVDEPFSTSDHNKILFSIDAQCPKEIKNKILLRNLKTKTFDKLNLDIAANDWDVLLSIVFTSNDKYNIIIQNILNSLTNIFH</sequence>
<name>A0A6V7VCB7_MELEN</name>
<reference evidence="1 2" key="1">
    <citation type="submission" date="2020-08" db="EMBL/GenBank/DDBJ databases">
        <authorList>
            <person name="Koutsovoulos G."/>
            <person name="Danchin GJ E."/>
        </authorList>
    </citation>
    <scope>NUCLEOTIDE SEQUENCE [LARGE SCALE GENOMIC DNA]</scope>
</reference>
<dbReference type="GO" id="GO:0061343">
    <property type="term" value="P:cell adhesion involved in heart morphogenesis"/>
    <property type="evidence" value="ECO:0007669"/>
    <property type="project" value="TreeGrafter"/>
</dbReference>
<comment type="caution">
    <text evidence="1">The sequence shown here is derived from an EMBL/GenBank/DDBJ whole genome shotgun (WGS) entry which is preliminary data.</text>
</comment>
<organism evidence="1 2">
    <name type="scientific">Meloidogyne enterolobii</name>
    <name type="common">Root-knot nematode worm</name>
    <name type="synonym">Meloidogyne mayaguensis</name>
    <dbReference type="NCBI Taxonomy" id="390850"/>
    <lineage>
        <taxon>Eukaryota</taxon>
        <taxon>Metazoa</taxon>
        <taxon>Ecdysozoa</taxon>
        <taxon>Nematoda</taxon>
        <taxon>Chromadorea</taxon>
        <taxon>Rhabditida</taxon>
        <taxon>Tylenchina</taxon>
        <taxon>Tylenchomorpha</taxon>
        <taxon>Tylenchoidea</taxon>
        <taxon>Meloidogynidae</taxon>
        <taxon>Meloidogyninae</taxon>
        <taxon>Meloidogyne</taxon>
    </lineage>
</organism>
<evidence type="ECO:0000313" key="1">
    <source>
        <dbReference type="EMBL" id="CAD2172646.1"/>
    </source>
</evidence>
<proteinExistence type="predicted"/>
<evidence type="ECO:0000313" key="2">
    <source>
        <dbReference type="Proteomes" id="UP000580250"/>
    </source>
</evidence>
<protein>
    <submittedName>
        <fullName evidence="1">Uncharacterized protein</fullName>
    </submittedName>
</protein>
<dbReference type="AlphaFoldDB" id="A0A6V7VCB7"/>
<dbReference type="PANTHER" id="PTHR33395:SF22">
    <property type="entry name" value="REVERSE TRANSCRIPTASE DOMAIN-CONTAINING PROTEIN"/>
    <property type="match status" value="1"/>
</dbReference>
<dbReference type="OrthoDB" id="10070808at2759"/>
<dbReference type="GO" id="GO:0007508">
    <property type="term" value="P:larval heart development"/>
    <property type="evidence" value="ECO:0007669"/>
    <property type="project" value="TreeGrafter"/>
</dbReference>